<dbReference type="RefSeq" id="WP_076161467.1">
    <property type="nucleotide sequence ID" value="NZ_JBEZVB010000157.1"/>
</dbReference>
<feature type="domain" description="ATP-grasp" evidence="2">
    <location>
        <begin position="128"/>
        <end position="315"/>
    </location>
</feature>
<evidence type="ECO:0000313" key="3">
    <source>
        <dbReference type="EMBL" id="OLZ51745.1"/>
    </source>
</evidence>
<dbReference type="EMBL" id="MQUQ01000007">
    <property type="protein sequence ID" value="OLZ51745.1"/>
    <property type="molecule type" value="Genomic_DNA"/>
</dbReference>
<keyword evidence="4" id="KW-1185">Reference proteome</keyword>
<comment type="caution">
    <text evidence="3">The sequence shown here is derived from an EMBL/GenBank/DDBJ whole genome shotgun (WGS) entry which is preliminary data.</text>
</comment>
<gene>
    <name evidence="3" type="ORF">BS329_15915</name>
</gene>
<keyword evidence="1" id="KW-0547">Nucleotide-binding</keyword>
<dbReference type="GO" id="GO:0046872">
    <property type="term" value="F:metal ion binding"/>
    <property type="evidence" value="ECO:0007669"/>
    <property type="project" value="InterPro"/>
</dbReference>
<dbReference type="AlphaFoldDB" id="A0A1R0KUH9"/>
<dbReference type="Gene3D" id="3.30.470.20">
    <property type="entry name" value="ATP-grasp fold, B domain"/>
    <property type="match status" value="1"/>
</dbReference>
<dbReference type="InterPro" id="IPR011761">
    <property type="entry name" value="ATP-grasp"/>
</dbReference>
<evidence type="ECO:0000256" key="1">
    <source>
        <dbReference type="PROSITE-ProRule" id="PRU00409"/>
    </source>
</evidence>
<protein>
    <recommendedName>
        <fullName evidence="2">ATP-grasp domain-containing protein</fullName>
    </recommendedName>
</protein>
<dbReference type="GO" id="GO:0005524">
    <property type="term" value="F:ATP binding"/>
    <property type="evidence" value="ECO:0007669"/>
    <property type="project" value="UniProtKB-UniRule"/>
</dbReference>
<dbReference type="InterPro" id="IPR048936">
    <property type="entry name" value="MvdD-like_ATPgrasp"/>
</dbReference>
<dbReference type="STRING" id="76021.BS329_15915"/>
<keyword evidence="1" id="KW-0067">ATP-binding</keyword>
<evidence type="ECO:0000313" key="4">
    <source>
        <dbReference type="Proteomes" id="UP000187486"/>
    </source>
</evidence>
<dbReference type="OrthoDB" id="9794735at2"/>
<reference evidence="3 4" key="1">
    <citation type="submission" date="2016-01" db="EMBL/GenBank/DDBJ databases">
        <title>Amycolatopsis coloradensis genome sequencing and assembly.</title>
        <authorList>
            <person name="Mayilraj S."/>
        </authorList>
    </citation>
    <scope>NUCLEOTIDE SEQUENCE [LARGE SCALE GENOMIC DNA]</scope>
    <source>
        <strain evidence="3 4">DSM 44225</strain>
    </source>
</reference>
<evidence type="ECO:0000259" key="2">
    <source>
        <dbReference type="PROSITE" id="PS50975"/>
    </source>
</evidence>
<dbReference type="GO" id="GO:0018169">
    <property type="term" value="F:ribosomal S6-glutamic acid ligase activity"/>
    <property type="evidence" value="ECO:0007669"/>
    <property type="project" value="TreeGrafter"/>
</dbReference>
<proteinExistence type="predicted"/>
<organism evidence="3 4">
    <name type="scientific">Amycolatopsis coloradensis</name>
    <dbReference type="NCBI Taxonomy" id="76021"/>
    <lineage>
        <taxon>Bacteria</taxon>
        <taxon>Bacillati</taxon>
        <taxon>Actinomycetota</taxon>
        <taxon>Actinomycetes</taxon>
        <taxon>Pseudonocardiales</taxon>
        <taxon>Pseudonocardiaceae</taxon>
        <taxon>Amycolatopsis</taxon>
    </lineage>
</organism>
<dbReference type="Proteomes" id="UP000187486">
    <property type="component" value="Unassembled WGS sequence"/>
</dbReference>
<dbReference type="GO" id="GO:0005737">
    <property type="term" value="C:cytoplasm"/>
    <property type="evidence" value="ECO:0007669"/>
    <property type="project" value="TreeGrafter"/>
</dbReference>
<name>A0A1R0KUH9_9PSEU</name>
<dbReference type="SUPFAM" id="SSF56059">
    <property type="entry name" value="Glutathione synthetase ATP-binding domain-like"/>
    <property type="match status" value="1"/>
</dbReference>
<dbReference type="PANTHER" id="PTHR21621:SF0">
    <property type="entry name" value="BETA-CITRYLGLUTAMATE SYNTHASE B-RELATED"/>
    <property type="match status" value="1"/>
</dbReference>
<accession>A0A1R0KUH9</accession>
<sequence>MTVLVLARDFDPTADAVITALTAQHVPVFRTDLAAFPAQLRLDARLRDGTWTGRLWNDHHEVALEDIRSIWNRNPSTYRADNTLAPDVQDFCYREAKLGFGGVLAALDVLWANHPNRCADAIFKPYQWRIAAECGLTVAGTAITNDPDTARRFISTAPGDTITKALGPTGIVRDGQATTGGTRRLNEKDLATLDGVARTATTLQPFVPKAFEVRLTVIGDEMFPVAIHAHSETARIDYRMDPDSLSYELLDMPGTLGQAVARYMKRTELAYAAFDFVVTPDGEFVMLEANTGPQMGWIEAATGAPITEAMATLLAKGTP</sequence>
<dbReference type="PANTHER" id="PTHR21621">
    <property type="entry name" value="RIBOSOMAL PROTEIN S6 MODIFICATION PROTEIN"/>
    <property type="match status" value="1"/>
</dbReference>
<dbReference type="Pfam" id="PF21068">
    <property type="entry name" value="ATPgraspMvdD"/>
    <property type="match status" value="1"/>
</dbReference>
<dbReference type="PROSITE" id="PS50975">
    <property type="entry name" value="ATP_GRASP"/>
    <property type="match status" value="1"/>
</dbReference>
<dbReference type="GO" id="GO:0009432">
    <property type="term" value="P:SOS response"/>
    <property type="evidence" value="ECO:0007669"/>
    <property type="project" value="TreeGrafter"/>
</dbReference>